<evidence type="ECO:0000313" key="13">
    <source>
        <dbReference type="EMBL" id="MST55211.1"/>
    </source>
</evidence>
<dbReference type="GO" id="GO:0051301">
    <property type="term" value="P:cell division"/>
    <property type="evidence" value="ECO:0007669"/>
    <property type="project" value="UniProtKB-KW"/>
</dbReference>
<evidence type="ECO:0000313" key="14">
    <source>
        <dbReference type="Proteomes" id="UP000473699"/>
    </source>
</evidence>
<dbReference type="InterPro" id="IPR005762">
    <property type="entry name" value="MurD"/>
</dbReference>
<dbReference type="GO" id="GO:0005524">
    <property type="term" value="F:ATP binding"/>
    <property type="evidence" value="ECO:0007669"/>
    <property type="project" value="UniProtKB-UniRule"/>
</dbReference>
<keyword evidence="8 9" id="KW-0131">Cell cycle</keyword>
<dbReference type="PANTHER" id="PTHR43692:SF1">
    <property type="entry name" value="UDP-N-ACETYLMURAMOYLALANINE--D-GLUTAMATE LIGASE"/>
    <property type="match status" value="1"/>
</dbReference>
<keyword evidence="14" id="KW-1185">Reference proteome</keyword>
<name>A0A6L5YAI1_9BACT</name>
<dbReference type="GO" id="GO:0005737">
    <property type="term" value="C:cytoplasm"/>
    <property type="evidence" value="ECO:0007669"/>
    <property type="project" value="UniProtKB-SubCell"/>
</dbReference>
<evidence type="ECO:0000256" key="4">
    <source>
        <dbReference type="ARBA" id="ARBA00022598"/>
    </source>
</evidence>
<comment type="caution">
    <text evidence="13">The sequence shown here is derived from an EMBL/GenBank/DDBJ whole genome shotgun (WGS) entry which is preliminary data.</text>
</comment>
<dbReference type="Gene3D" id="3.40.1190.10">
    <property type="entry name" value="Mur-like, catalytic domain"/>
    <property type="match status" value="1"/>
</dbReference>
<dbReference type="RefSeq" id="WP_154528309.1">
    <property type="nucleotide sequence ID" value="NZ_JAXDZJ010000028.1"/>
</dbReference>
<protein>
    <recommendedName>
        <fullName evidence="9 10">UDP-N-acetylmuramoylalanine--D-glutamate ligase</fullName>
        <ecNumber evidence="9 10">6.3.2.9</ecNumber>
    </recommendedName>
    <alternativeName>
        <fullName evidence="9">D-glutamic acid-adding enzyme</fullName>
    </alternativeName>
    <alternativeName>
        <fullName evidence="9">UDP-N-acetylmuramoyl-L-alanyl-D-glutamate synthetase</fullName>
    </alternativeName>
</protein>
<accession>A0A6L5YAI1</accession>
<reference evidence="13 14" key="1">
    <citation type="submission" date="2019-08" db="EMBL/GenBank/DDBJ databases">
        <title>In-depth cultivation of the pig gut microbiome towards novel bacterial diversity and tailored functional studies.</title>
        <authorList>
            <person name="Wylensek D."/>
            <person name="Hitch T.C.A."/>
            <person name="Clavel T."/>
        </authorList>
    </citation>
    <scope>NUCLEOTIDE SEQUENCE [LARGE SCALE GENOMIC DNA]</scope>
    <source>
        <strain evidence="13 14">SM-530-WT-4B</strain>
    </source>
</reference>
<sequence length="436" mass="47132">MVHKITVVGAGVSGQALALWAAQCGASVFVTDCRAELPRQTQELFSKARIQWEVGGHTPRCCQCDLMVVSSGVPEKSEAVRLARVANVPVQGELDLLASHLKGKIIAVTGTNGKTTCTALIAHLLQSCGLNAVSVGNIGDPLAAHADRSYDAIVMELSSFQLHWNTQLRPDVAVLTNLAPDHLDWHGSYENYKSDKCRIFLPREGECYAVTHDIDAFRVPAGRTVCALGRGNLRIDMDGSDVLLVDRERRRLLFHKSSLKLLGAHNLENAAMSCAAVALAFRDIDPSAGLASFEVLHHRCEPVGERNGVLYIDDSKGTNVAAVIAALHSISGRKLIILGGQGKGERYDELARVVCEETFAAIVIGSEAEKIFAALLAAGYRHAVRANDMSEAVKKASKLAGPGDKVLLSPACTSWDMYHSYEERGDHFAQLVRTLF</sequence>
<evidence type="ECO:0000259" key="11">
    <source>
        <dbReference type="Pfam" id="PF02875"/>
    </source>
</evidence>
<dbReference type="EMBL" id="VUNH01000003">
    <property type="protein sequence ID" value="MST55211.1"/>
    <property type="molecule type" value="Genomic_DNA"/>
</dbReference>
<feature type="domain" description="Mur ligase central" evidence="12">
    <location>
        <begin position="108"/>
        <end position="277"/>
    </location>
</feature>
<evidence type="ECO:0000256" key="8">
    <source>
        <dbReference type="ARBA" id="ARBA00023306"/>
    </source>
</evidence>
<gene>
    <name evidence="9 13" type="primary">murD</name>
    <name evidence="13" type="ORF">FYJ74_04035</name>
</gene>
<dbReference type="Proteomes" id="UP000473699">
    <property type="component" value="Unassembled WGS sequence"/>
</dbReference>
<dbReference type="InterPro" id="IPR013221">
    <property type="entry name" value="Mur_ligase_cen"/>
</dbReference>
<dbReference type="AlphaFoldDB" id="A0A6L5YAI1"/>
<keyword evidence="7 9" id="KW-0067">ATP-binding</keyword>
<keyword evidence="9 10" id="KW-0133">Cell shape</keyword>
<evidence type="ECO:0000256" key="3">
    <source>
        <dbReference type="ARBA" id="ARBA00022490"/>
    </source>
</evidence>
<dbReference type="Pfam" id="PF21377">
    <property type="entry name" value="MurD_N"/>
    <property type="match status" value="1"/>
</dbReference>
<comment type="function">
    <text evidence="9 10">Cell wall formation. Catalyzes the addition of glutamate to the nucleotide precursor UDP-N-acetylmuramoyl-L-alanine (UMA).</text>
</comment>
<dbReference type="EC" id="6.3.2.9" evidence="9 10"/>
<evidence type="ECO:0000259" key="12">
    <source>
        <dbReference type="Pfam" id="PF08245"/>
    </source>
</evidence>
<evidence type="ECO:0000256" key="7">
    <source>
        <dbReference type="ARBA" id="ARBA00022840"/>
    </source>
</evidence>
<feature type="domain" description="Mur ligase C-terminal" evidence="11">
    <location>
        <begin position="298"/>
        <end position="412"/>
    </location>
</feature>
<evidence type="ECO:0000256" key="6">
    <source>
        <dbReference type="ARBA" id="ARBA00022741"/>
    </source>
</evidence>
<dbReference type="InterPro" id="IPR036565">
    <property type="entry name" value="Mur-like_cat_sf"/>
</dbReference>
<dbReference type="Pfam" id="PF02875">
    <property type="entry name" value="Mur_ligase_C"/>
    <property type="match status" value="1"/>
</dbReference>
<organism evidence="13 14">
    <name type="scientific">Pyramidobacter porci</name>
    <dbReference type="NCBI Taxonomy" id="2605789"/>
    <lineage>
        <taxon>Bacteria</taxon>
        <taxon>Thermotogati</taxon>
        <taxon>Synergistota</taxon>
        <taxon>Synergistia</taxon>
        <taxon>Synergistales</taxon>
        <taxon>Dethiosulfovibrionaceae</taxon>
        <taxon>Pyramidobacter</taxon>
    </lineage>
</organism>
<evidence type="ECO:0000256" key="5">
    <source>
        <dbReference type="ARBA" id="ARBA00022618"/>
    </source>
</evidence>
<dbReference type="GO" id="GO:0004326">
    <property type="term" value="F:tetrahydrofolylpolyglutamate synthase activity"/>
    <property type="evidence" value="ECO:0007669"/>
    <property type="project" value="InterPro"/>
</dbReference>
<dbReference type="PROSITE" id="PS01011">
    <property type="entry name" value="FOLYLPOLYGLU_SYNT_1"/>
    <property type="match status" value="1"/>
</dbReference>
<evidence type="ECO:0000256" key="2">
    <source>
        <dbReference type="ARBA" id="ARBA00004752"/>
    </source>
</evidence>
<evidence type="ECO:0000256" key="9">
    <source>
        <dbReference type="HAMAP-Rule" id="MF_00639"/>
    </source>
</evidence>
<keyword evidence="5 9" id="KW-0132">Cell division</keyword>
<comment type="catalytic activity">
    <reaction evidence="9 10">
        <text>UDP-N-acetyl-alpha-D-muramoyl-L-alanine + D-glutamate + ATP = UDP-N-acetyl-alpha-D-muramoyl-L-alanyl-D-glutamate + ADP + phosphate + H(+)</text>
        <dbReference type="Rhea" id="RHEA:16429"/>
        <dbReference type="ChEBI" id="CHEBI:15378"/>
        <dbReference type="ChEBI" id="CHEBI:29986"/>
        <dbReference type="ChEBI" id="CHEBI:30616"/>
        <dbReference type="ChEBI" id="CHEBI:43474"/>
        <dbReference type="ChEBI" id="CHEBI:83898"/>
        <dbReference type="ChEBI" id="CHEBI:83900"/>
        <dbReference type="ChEBI" id="CHEBI:456216"/>
        <dbReference type="EC" id="6.3.2.9"/>
    </reaction>
</comment>
<dbReference type="SUPFAM" id="SSF53244">
    <property type="entry name" value="MurD-like peptide ligases, peptide-binding domain"/>
    <property type="match status" value="1"/>
</dbReference>
<dbReference type="Gene3D" id="3.90.190.20">
    <property type="entry name" value="Mur ligase, C-terminal domain"/>
    <property type="match status" value="1"/>
</dbReference>
<dbReference type="InterPro" id="IPR004101">
    <property type="entry name" value="Mur_ligase_C"/>
</dbReference>
<keyword evidence="6 9" id="KW-0547">Nucleotide-binding</keyword>
<comment type="similarity">
    <text evidence="9">Belongs to the MurCDEF family.</text>
</comment>
<dbReference type="SUPFAM" id="SSF51984">
    <property type="entry name" value="MurCD N-terminal domain"/>
    <property type="match status" value="1"/>
</dbReference>
<dbReference type="GO" id="GO:0008764">
    <property type="term" value="F:UDP-N-acetylmuramoylalanine-D-glutamate ligase activity"/>
    <property type="evidence" value="ECO:0007669"/>
    <property type="project" value="UniProtKB-UniRule"/>
</dbReference>
<dbReference type="PANTHER" id="PTHR43692">
    <property type="entry name" value="UDP-N-ACETYLMURAMOYLALANINE--D-GLUTAMATE LIGASE"/>
    <property type="match status" value="1"/>
</dbReference>
<keyword evidence="4 9" id="KW-0436">Ligase</keyword>
<evidence type="ECO:0000256" key="1">
    <source>
        <dbReference type="ARBA" id="ARBA00004496"/>
    </source>
</evidence>
<evidence type="ECO:0000256" key="10">
    <source>
        <dbReference type="RuleBase" id="RU003664"/>
    </source>
</evidence>
<dbReference type="GO" id="GO:0071555">
    <property type="term" value="P:cell wall organization"/>
    <property type="evidence" value="ECO:0007669"/>
    <property type="project" value="UniProtKB-KW"/>
</dbReference>
<keyword evidence="9 10" id="KW-0573">Peptidoglycan synthesis</keyword>
<dbReference type="UniPathway" id="UPA00219"/>
<dbReference type="SUPFAM" id="SSF53623">
    <property type="entry name" value="MurD-like peptide ligases, catalytic domain"/>
    <property type="match status" value="1"/>
</dbReference>
<proteinExistence type="inferred from homology"/>
<comment type="pathway">
    <text evidence="2 9 10">Cell wall biogenesis; peptidoglycan biosynthesis.</text>
</comment>
<comment type="subcellular location">
    <subcellularLocation>
        <location evidence="1 9 10">Cytoplasm</location>
    </subcellularLocation>
</comment>
<dbReference type="Pfam" id="PF08245">
    <property type="entry name" value="Mur_ligase_M"/>
    <property type="match status" value="1"/>
</dbReference>
<dbReference type="Gene3D" id="3.40.50.720">
    <property type="entry name" value="NAD(P)-binding Rossmann-like Domain"/>
    <property type="match status" value="1"/>
</dbReference>
<dbReference type="HAMAP" id="MF_00639">
    <property type="entry name" value="MurD"/>
    <property type="match status" value="1"/>
</dbReference>
<feature type="binding site" evidence="9">
    <location>
        <begin position="110"/>
        <end position="116"/>
    </location>
    <ligand>
        <name>ATP</name>
        <dbReference type="ChEBI" id="CHEBI:30616"/>
    </ligand>
</feature>
<dbReference type="GO" id="GO:0008360">
    <property type="term" value="P:regulation of cell shape"/>
    <property type="evidence" value="ECO:0007669"/>
    <property type="project" value="UniProtKB-KW"/>
</dbReference>
<dbReference type="GO" id="GO:0009252">
    <property type="term" value="P:peptidoglycan biosynthetic process"/>
    <property type="evidence" value="ECO:0007669"/>
    <property type="project" value="UniProtKB-UniRule"/>
</dbReference>
<keyword evidence="9 10" id="KW-0961">Cell wall biogenesis/degradation</keyword>
<dbReference type="InterPro" id="IPR018109">
    <property type="entry name" value="Folylpolyglutamate_synth_CS"/>
</dbReference>
<keyword evidence="3 9" id="KW-0963">Cytoplasm</keyword>
<dbReference type="InterPro" id="IPR036615">
    <property type="entry name" value="Mur_ligase_C_dom_sf"/>
</dbReference>
<dbReference type="NCBIfam" id="TIGR01087">
    <property type="entry name" value="murD"/>
    <property type="match status" value="1"/>
</dbReference>